<gene>
    <name evidence="1" type="ORF">ERX37_03500</name>
</gene>
<dbReference type="Proteomes" id="UP000295328">
    <property type="component" value="Unassembled WGS sequence"/>
</dbReference>
<dbReference type="EMBL" id="SCWE01000001">
    <property type="protein sequence ID" value="TDM03164.1"/>
    <property type="molecule type" value="Genomic_DNA"/>
</dbReference>
<organism evidence="1 2">
    <name type="scientific">Macrococcus hajekii</name>
    <dbReference type="NCBI Taxonomy" id="198482"/>
    <lineage>
        <taxon>Bacteria</taxon>
        <taxon>Bacillati</taxon>
        <taxon>Bacillota</taxon>
        <taxon>Bacilli</taxon>
        <taxon>Bacillales</taxon>
        <taxon>Staphylococcaceae</taxon>
        <taxon>Macrococcus</taxon>
    </lineage>
</organism>
<reference evidence="1 2" key="1">
    <citation type="submission" date="2019-01" db="EMBL/GenBank/DDBJ databases">
        <title>Draft genome sequences of the type strains of six Macrococcus species.</title>
        <authorList>
            <person name="Mazhar S."/>
            <person name="Altermann E."/>
            <person name="Hill C."/>
            <person name="Mcauliffe O."/>
        </authorList>
    </citation>
    <scope>NUCLEOTIDE SEQUENCE [LARGE SCALE GENOMIC DNA]</scope>
    <source>
        <strain evidence="1 2">CCM4809</strain>
    </source>
</reference>
<comment type="caution">
    <text evidence="1">The sequence shown here is derived from an EMBL/GenBank/DDBJ whole genome shotgun (WGS) entry which is preliminary data.</text>
</comment>
<dbReference type="RefSeq" id="WP_133429251.1">
    <property type="nucleotide sequence ID" value="NZ_BMCC01000001.1"/>
</dbReference>
<dbReference type="AlphaFoldDB" id="A0A4R6BMU4"/>
<protein>
    <submittedName>
        <fullName evidence="1">Uncharacterized protein</fullName>
    </submittedName>
</protein>
<keyword evidence="2" id="KW-1185">Reference proteome</keyword>
<evidence type="ECO:0000313" key="1">
    <source>
        <dbReference type="EMBL" id="TDM03164.1"/>
    </source>
</evidence>
<proteinExistence type="predicted"/>
<sequence length="191" mass="22824">MNFRDYRNEVMNNLSKEVAESKFLTHNRKIKSIELASRIISREISNCLSNTLGQTHEEDIEFNENEVGYYLEFENMTKNKIIGGNGYTGYQYEDYDMSIKAEIRNKISEYLMPVYKHYEKLELDEEYNEVESDFISELEESLELFKTDDIKVYKHSSKDIELYFIKEENDQLKKELDIAYKLLEEIKLNNN</sequence>
<name>A0A4R6BMU4_9STAP</name>
<evidence type="ECO:0000313" key="2">
    <source>
        <dbReference type="Proteomes" id="UP000295328"/>
    </source>
</evidence>
<accession>A0A4R6BMU4</accession>